<accession>A0A9W6W3J0</accession>
<comment type="caution">
    <text evidence="1">The sequence shown here is derived from an EMBL/GenBank/DDBJ whole genome shotgun (WGS) entry which is preliminary data.</text>
</comment>
<evidence type="ECO:0000313" key="2">
    <source>
        <dbReference type="Proteomes" id="UP001165079"/>
    </source>
</evidence>
<proteinExistence type="predicted"/>
<dbReference type="EMBL" id="BSTX01000002">
    <property type="protein sequence ID" value="GLZ78217.1"/>
    <property type="molecule type" value="Genomic_DNA"/>
</dbReference>
<keyword evidence="2" id="KW-1185">Reference proteome</keyword>
<protein>
    <submittedName>
        <fullName evidence="1">Uncharacterized protein</fullName>
    </submittedName>
</protein>
<name>A0A9W6W3J0_9ACTN</name>
<dbReference type="AlphaFoldDB" id="A0A9W6W3J0"/>
<sequence length="142" mass="15094">MVRQQADRLDQRMIIVIPQGGQHCQSDGDRAAIGGVPNEPATGRPDAFGVGASCRGGYVVIGLDRNVEVMESLGELAGSGGWLGEVRVQDRGDVSAFMAPIRRRFGKRLPASMPSFIGKRCAVGDEGRVGVGVMQPKCVLEE</sequence>
<dbReference type="Proteomes" id="UP001165079">
    <property type="component" value="Unassembled WGS sequence"/>
</dbReference>
<gene>
    <name evidence="1" type="ORF">Afil01_30240</name>
</gene>
<reference evidence="1" key="1">
    <citation type="submission" date="2023-03" db="EMBL/GenBank/DDBJ databases">
        <title>Actinorhabdospora filicis NBRC 111898.</title>
        <authorList>
            <person name="Ichikawa N."/>
            <person name="Sato H."/>
            <person name="Tonouchi N."/>
        </authorList>
    </citation>
    <scope>NUCLEOTIDE SEQUENCE</scope>
    <source>
        <strain evidence="1">NBRC 111898</strain>
    </source>
</reference>
<organism evidence="1 2">
    <name type="scientific">Actinorhabdospora filicis</name>
    <dbReference type="NCBI Taxonomy" id="1785913"/>
    <lineage>
        <taxon>Bacteria</taxon>
        <taxon>Bacillati</taxon>
        <taxon>Actinomycetota</taxon>
        <taxon>Actinomycetes</taxon>
        <taxon>Micromonosporales</taxon>
        <taxon>Micromonosporaceae</taxon>
        <taxon>Actinorhabdospora</taxon>
    </lineage>
</organism>
<evidence type="ECO:0000313" key="1">
    <source>
        <dbReference type="EMBL" id="GLZ78217.1"/>
    </source>
</evidence>